<keyword evidence="2" id="KW-1185">Reference proteome</keyword>
<protein>
    <recommendedName>
        <fullName evidence="3">STAS domain-containing protein</fullName>
    </recommendedName>
</protein>
<evidence type="ECO:0000313" key="1">
    <source>
        <dbReference type="EMBL" id="CAI10294.1"/>
    </source>
</evidence>
<geneLocation type="plasmid" evidence="2">
    <name>pAzo1</name>
</geneLocation>
<evidence type="ECO:0008006" key="3">
    <source>
        <dbReference type="Google" id="ProtNLM"/>
    </source>
</evidence>
<gene>
    <name evidence="1" type="ORF">p1B67</name>
</gene>
<sequence>MEFHVLFHPNEGKRLPKIWAAGVRGDVVVFGSIGNTLIQKSVDSDLWKTIQDKLSNGYLDLGVLHDVDLVSIQALSKAMKRMHQSSHGGAVTIDLEHADVLRTFRKRQGYRCELVLEQVSSRRQQPRAFEGPIVSDTSDSWF</sequence>
<reference evidence="1 2" key="1">
    <citation type="journal article" date="2005" name="Arch. Microbiol.">
        <title>The genome sequence of an anaerobic aromatic-degrading denitrifying bacterium, strain EbN1.</title>
        <authorList>
            <person name="Rabus R."/>
            <person name="Kube M."/>
            <person name="Heider J."/>
            <person name="Beck A."/>
            <person name="Heitmann K."/>
            <person name="Widdel F."/>
            <person name="Reinhardt R."/>
        </authorList>
    </citation>
    <scope>NUCLEOTIDE SEQUENCE [LARGE SCALE GENOMIC DNA]</scope>
    <source>
        <strain evidence="1 2">EbN1</strain>
        <plasmid evidence="2">Plasmid pAzo1</plasmid>
    </source>
</reference>
<dbReference type="HOGENOM" id="CLU_1811798_0_0_4"/>
<evidence type="ECO:0000313" key="2">
    <source>
        <dbReference type="Proteomes" id="UP000006552"/>
    </source>
</evidence>
<proteinExistence type="predicted"/>
<organism evidence="1 2">
    <name type="scientific">Aromatoleum aromaticum (strain DSM 19018 / LMG 30748 / EbN1)</name>
    <name type="common">Azoarcus sp. (strain EbN1)</name>
    <dbReference type="NCBI Taxonomy" id="76114"/>
    <lineage>
        <taxon>Bacteria</taxon>
        <taxon>Pseudomonadati</taxon>
        <taxon>Pseudomonadota</taxon>
        <taxon>Betaproteobacteria</taxon>
        <taxon>Rhodocyclales</taxon>
        <taxon>Rhodocyclaceae</taxon>
        <taxon>Aromatoleum</taxon>
    </lineage>
</organism>
<dbReference type="RefSeq" id="WP_011254883.1">
    <property type="nucleotide sequence ID" value="NC_006823.1"/>
</dbReference>
<name>Q5NXC0_AROAE</name>
<accession>Q5NXC0</accession>
<dbReference type="AlphaFoldDB" id="Q5NXC0"/>
<dbReference type="EMBL" id="CR555307">
    <property type="protein sequence ID" value="CAI10294.1"/>
    <property type="molecule type" value="Genomic_DNA"/>
</dbReference>
<dbReference type="KEGG" id="eba:p1B67"/>
<dbReference type="Proteomes" id="UP000006552">
    <property type="component" value="Plasmid 1"/>
</dbReference>
<keyword evidence="1" id="KW-0614">Plasmid</keyword>